<feature type="domain" description="HTH cro/C1-type" evidence="3">
    <location>
        <begin position="9"/>
        <end position="63"/>
    </location>
</feature>
<dbReference type="Pfam" id="PF01381">
    <property type="entry name" value="HTH_3"/>
    <property type="match status" value="1"/>
</dbReference>
<feature type="compositionally biased region" description="Basic and acidic residues" evidence="2">
    <location>
        <begin position="118"/>
        <end position="134"/>
    </location>
</feature>
<dbReference type="SMART" id="SM00530">
    <property type="entry name" value="HTH_XRE"/>
    <property type="match status" value="1"/>
</dbReference>
<dbReference type="PANTHER" id="PTHR46558">
    <property type="entry name" value="TRACRIPTIONAL REGULATORY PROTEIN-RELATED-RELATED"/>
    <property type="match status" value="1"/>
</dbReference>
<keyword evidence="1 4" id="KW-0238">DNA-binding</keyword>
<comment type="caution">
    <text evidence="4">The sequence shown here is derived from an EMBL/GenBank/DDBJ whole genome shotgun (WGS) entry which is preliminary data.</text>
</comment>
<dbReference type="RefSeq" id="WP_006362790.1">
    <property type="nucleotide sequence ID" value="NZ_GG700631.1"/>
</dbReference>
<dbReference type="eggNOG" id="COG1396">
    <property type="taxonomic scope" value="Bacteria"/>
</dbReference>
<feature type="compositionally biased region" description="Polar residues" evidence="2">
    <location>
        <begin position="73"/>
        <end position="82"/>
    </location>
</feature>
<dbReference type="OrthoDB" id="9801008at2"/>
<dbReference type="EMBL" id="ACUX02000016">
    <property type="protein sequence ID" value="EEZ60723.1"/>
    <property type="molecule type" value="Genomic_DNA"/>
</dbReference>
<proteinExistence type="predicted"/>
<evidence type="ECO:0000256" key="1">
    <source>
        <dbReference type="ARBA" id="ARBA00023125"/>
    </source>
</evidence>
<organism evidence="4 5">
    <name type="scientific">Slackia exigua (strain ATCC 700122 / DSM 15923 / CIP 105133 / JCM 11022 / KCTC 5966 / S-7)</name>
    <dbReference type="NCBI Taxonomy" id="649764"/>
    <lineage>
        <taxon>Bacteria</taxon>
        <taxon>Bacillati</taxon>
        <taxon>Actinomycetota</taxon>
        <taxon>Coriobacteriia</taxon>
        <taxon>Eggerthellales</taxon>
        <taxon>Eggerthellaceae</taxon>
        <taxon>Slackia</taxon>
    </lineage>
</organism>
<dbReference type="AlphaFoldDB" id="D0WI56"/>
<dbReference type="HOGENOM" id="CLU_1382114_0_0_11"/>
<evidence type="ECO:0000256" key="2">
    <source>
        <dbReference type="SAM" id="MobiDB-lite"/>
    </source>
</evidence>
<keyword evidence="5" id="KW-1185">Reference proteome</keyword>
<dbReference type="Proteomes" id="UP000006001">
    <property type="component" value="Unassembled WGS sequence"/>
</dbReference>
<dbReference type="STRING" id="649764.HMPREF0762_01528"/>
<dbReference type="GO" id="GO:0003677">
    <property type="term" value="F:DNA binding"/>
    <property type="evidence" value="ECO:0007669"/>
    <property type="project" value="UniProtKB-KW"/>
</dbReference>
<gene>
    <name evidence="4" type="ORF">HMPREF0762_01528</name>
</gene>
<evidence type="ECO:0000259" key="3">
    <source>
        <dbReference type="PROSITE" id="PS50943"/>
    </source>
</evidence>
<dbReference type="CDD" id="cd00093">
    <property type="entry name" value="HTH_XRE"/>
    <property type="match status" value="1"/>
</dbReference>
<dbReference type="Gene3D" id="1.10.260.40">
    <property type="entry name" value="lambda repressor-like DNA-binding domains"/>
    <property type="match status" value="1"/>
</dbReference>
<evidence type="ECO:0000313" key="5">
    <source>
        <dbReference type="Proteomes" id="UP000006001"/>
    </source>
</evidence>
<dbReference type="PROSITE" id="PS50943">
    <property type="entry name" value="HTH_CROC1"/>
    <property type="match status" value="1"/>
</dbReference>
<sequence>MKIEIAKRLYEYRRASGLSQEQVAAKISVSRQAVSKWECAESSPDTDNLIALAMLYGVTVDELLFADPEKTAAETTKGTIRTNDAEEDAGKTNSTDGASGKTEDRSDGGENAGVAGGDPRKAEETPDAAEKEPAWQRPENPEQDYVDISFSQGVHVRDSKKGEEVHVGWDGIHVDNDKEHVHLDFSGLARMIREFRKDQE</sequence>
<protein>
    <submittedName>
        <fullName evidence="4">DNA-binding helix-turn-helix protein</fullName>
    </submittedName>
</protein>
<name>D0WI56_SLAES</name>
<dbReference type="InterPro" id="IPR001387">
    <property type="entry name" value="Cro/C1-type_HTH"/>
</dbReference>
<evidence type="ECO:0000313" key="4">
    <source>
        <dbReference type="EMBL" id="EEZ60723.1"/>
    </source>
</evidence>
<feature type="region of interest" description="Disordered" evidence="2">
    <location>
        <begin position="73"/>
        <end position="147"/>
    </location>
</feature>
<dbReference type="SUPFAM" id="SSF47413">
    <property type="entry name" value="lambda repressor-like DNA-binding domains"/>
    <property type="match status" value="1"/>
</dbReference>
<dbReference type="GeneID" id="85008346"/>
<dbReference type="InterPro" id="IPR010982">
    <property type="entry name" value="Lambda_DNA-bd_dom_sf"/>
</dbReference>
<accession>D0WI56</accession>
<reference evidence="4" key="1">
    <citation type="submission" date="2009-10" db="EMBL/GenBank/DDBJ databases">
        <authorList>
            <person name="Weinstock G."/>
            <person name="Sodergren E."/>
            <person name="Clifton S."/>
            <person name="Fulton L."/>
            <person name="Fulton B."/>
            <person name="Courtney L."/>
            <person name="Fronick C."/>
            <person name="Harrison M."/>
            <person name="Strong C."/>
            <person name="Farmer C."/>
            <person name="Delahaunty K."/>
            <person name="Markovic C."/>
            <person name="Hall O."/>
            <person name="Minx P."/>
            <person name="Tomlinson C."/>
            <person name="Mitreva M."/>
            <person name="Nelson J."/>
            <person name="Hou S."/>
            <person name="Wollam A."/>
            <person name="Pepin K.H."/>
            <person name="Johnson M."/>
            <person name="Bhonagiri V."/>
            <person name="Nash W.E."/>
            <person name="Warren W."/>
            <person name="Chinwalla A."/>
            <person name="Mardis E.R."/>
            <person name="Wilson R.K."/>
        </authorList>
    </citation>
    <scope>NUCLEOTIDE SEQUENCE [LARGE SCALE GENOMIC DNA]</scope>
    <source>
        <strain evidence="4">ATCC 700122</strain>
    </source>
</reference>
<dbReference type="PANTHER" id="PTHR46558:SF13">
    <property type="entry name" value="HTH-TYPE TRANSCRIPTIONAL REGULATOR IMMR"/>
    <property type="match status" value="1"/>
</dbReference>